<keyword evidence="3" id="KW-0808">Transferase</keyword>
<feature type="region of interest" description="Disordered" evidence="9">
    <location>
        <begin position="414"/>
        <end position="438"/>
    </location>
</feature>
<dbReference type="PROSITE" id="PS50011">
    <property type="entry name" value="PROTEIN_KINASE_DOM"/>
    <property type="match status" value="1"/>
</dbReference>
<dbReference type="SMART" id="SM00220">
    <property type="entry name" value="S_TKc"/>
    <property type="match status" value="1"/>
</dbReference>
<keyword evidence="5" id="KW-0418">Kinase</keyword>
<evidence type="ECO:0000313" key="13">
    <source>
        <dbReference type="Proteomes" id="UP000265515"/>
    </source>
</evidence>
<feature type="region of interest" description="Disordered" evidence="9">
    <location>
        <begin position="360"/>
        <end position="381"/>
    </location>
</feature>
<dbReference type="GO" id="GO:0005524">
    <property type="term" value="F:ATP binding"/>
    <property type="evidence" value="ECO:0007669"/>
    <property type="project" value="UniProtKB-KW"/>
</dbReference>
<dbReference type="Pfam" id="PF07714">
    <property type="entry name" value="PK_Tyr_Ser-Thr"/>
    <property type="match status" value="1"/>
</dbReference>
<evidence type="ECO:0000256" key="1">
    <source>
        <dbReference type="ARBA" id="ARBA00012513"/>
    </source>
</evidence>
<evidence type="ECO:0000256" key="5">
    <source>
        <dbReference type="ARBA" id="ARBA00022777"/>
    </source>
</evidence>
<dbReference type="InterPro" id="IPR011009">
    <property type="entry name" value="Kinase-like_dom_sf"/>
</dbReference>
<keyword evidence="2" id="KW-0723">Serine/threonine-protein kinase</keyword>
<dbReference type="InterPro" id="IPR000719">
    <property type="entry name" value="Prot_kinase_dom"/>
</dbReference>
<feature type="region of interest" description="Disordered" evidence="9">
    <location>
        <begin position="660"/>
        <end position="683"/>
    </location>
</feature>
<dbReference type="Gene3D" id="1.10.510.10">
    <property type="entry name" value="Transferase(Phosphotransferase) domain 1"/>
    <property type="match status" value="1"/>
</dbReference>
<comment type="caution">
    <text evidence="12">The sequence shown here is derived from an EMBL/GenBank/DDBJ whole genome shotgun (WGS) entry which is preliminary data.</text>
</comment>
<evidence type="ECO:0000259" key="11">
    <source>
        <dbReference type="PROSITE" id="PS50011"/>
    </source>
</evidence>
<dbReference type="InterPro" id="IPR001245">
    <property type="entry name" value="Ser-Thr/Tyr_kinase_cat_dom"/>
</dbReference>
<proteinExistence type="predicted"/>
<gene>
    <name evidence="12" type="ORF">CBR_g16856</name>
</gene>
<feature type="region of interest" description="Disordered" evidence="9">
    <location>
        <begin position="994"/>
        <end position="1041"/>
    </location>
</feature>
<dbReference type="Gene3D" id="3.30.200.20">
    <property type="entry name" value="Phosphorylase Kinase, domain 1"/>
    <property type="match status" value="1"/>
</dbReference>
<keyword evidence="6" id="KW-0067">ATP-binding</keyword>
<feature type="transmembrane region" description="Helical" evidence="10">
    <location>
        <begin position="575"/>
        <end position="600"/>
    </location>
</feature>
<evidence type="ECO:0000256" key="3">
    <source>
        <dbReference type="ARBA" id="ARBA00022679"/>
    </source>
</evidence>
<reference evidence="12 13" key="1">
    <citation type="journal article" date="2018" name="Cell">
        <title>The Chara Genome: Secondary Complexity and Implications for Plant Terrestrialization.</title>
        <authorList>
            <person name="Nishiyama T."/>
            <person name="Sakayama H."/>
            <person name="Vries J.D."/>
            <person name="Buschmann H."/>
            <person name="Saint-Marcoux D."/>
            <person name="Ullrich K.K."/>
            <person name="Haas F.B."/>
            <person name="Vanderstraeten L."/>
            <person name="Becker D."/>
            <person name="Lang D."/>
            <person name="Vosolsobe S."/>
            <person name="Rombauts S."/>
            <person name="Wilhelmsson P.K.I."/>
            <person name="Janitza P."/>
            <person name="Kern R."/>
            <person name="Heyl A."/>
            <person name="Rumpler F."/>
            <person name="Villalobos L.I.A.C."/>
            <person name="Clay J.M."/>
            <person name="Skokan R."/>
            <person name="Toyoda A."/>
            <person name="Suzuki Y."/>
            <person name="Kagoshima H."/>
            <person name="Schijlen E."/>
            <person name="Tajeshwar N."/>
            <person name="Catarino B."/>
            <person name="Hetherington A.J."/>
            <person name="Saltykova A."/>
            <person name="Bonnot C."/>
            <person name="Breuninger H."/>
            <person name="Symeonidi A."/>
            <person name="Radhakrishnan G.V."/>
            <person name="Van Nieuwerburgh F."/>
            <person name="Deforce D."/>
            <person name="Chang C."/>
            <person name="Karol K.G."/>
            <person name="Hedrich R."/>
            <person name="Ulvskov P."/>
            <person name="Glockner G."/>
            <person name="Delwiche C.F."/>
            <person name="Petrasek J."/>
            <person name="Van de Peer Y."/>
            <person name="Friml J."/>
            <person name="Beilby M."/>
            <person name="Dolan L."/>
            <person name="Kohara Y."/>
            <person name="Sugano S."/>
            <person name="Fujiyama A."/>
            <person name="Delaux P.-M."/>
            <person name="Quint M."/>
            <person name="TheiBen G."/>
            <person name="Hagemann M."/>
            <person name="Harholt J."/>
            <person name="Dunand C."/>
            <person name="Zachgo S."/>
            <person name="Langdale J."/>
            <person name="Maumus F."/>
            <person name="Straeten D.V.D."/>
            <person name="Gould S.B."/>
            <person name="Rensing S.A."/>
        </authorList>
    </citation>
    <scope>NUCLEOTIDE SEQUENCE [LARGE SCALE GENOMIC DNA]</scope>
    <source>
        <strain evidence="12 13">S276</strain>
    </source>
</reference>
<comment type="catalytic activity">
    <reaction evidence="7">
        <text>L-threonyl-[protein] + ATP = O-phospho-L-threonyl-[protein] + ADP + H(+)</text>
        <dbReference type="Rhea" id="RHEA:46608"/>
        <dbReference type="Rhea" id="RHEA-COMP:11060"/>
        <dbReference type="Rhea" id="RHEA-COMP:11605"/>
        <dbReference type="ChEBI" id="CHEBI:15378"/>
        <dbReference type="ChEBI" id="CHEBI:30013"/>
        <dbReference type="ChEBI" id="CHEBI:30616"/>
        <dbReference type="ChEBI" id="CHEBI:61977"/>
        <dbReference type="ChEBI" id="CHEBI:456216"/>
        <dbReference type="EC" id="2.7.11.1"/>
    </reaction>
</comment>
<dbReference type="InterPro" id="IPR011042">
    <property type="entry name" value="6-blade_b-propeller_TolB-like"/>
</dbReference>
<evidence type="ECO:0000256" key="4">
    <source>
        <dbReference type="ARBA" id="ARBA00022741"/>
    </source>
</evidence>
<organism evidence="12 13">
    <name type="scientific">Chara braunii</name>
    <name type="common">Braun's stonewort</name>
    <dbReference type="NCBI Taxonomy" id="69332"/>
    <lineage>
        <taxon>Eukaryota</taxon>
        <taxon>Viridiplantae</taxon>
        <taxon>Streptophyta</taxon>
        <taxon>Charophyceae</taxon>
        <taxon>Charales</taxon>
        <taxon>Characeae</taxon>
        <taxon>Chara</taxon>
    </lineage>
</organism>
<dbReference type="EMBL" id="BFEA01000185">
    <property type="protein sequence ID" value="GBG73513.1"/>
    <property type="molecule type" value="Genomic_DNA"/>
</dbReference>
<evidence type="ECO:0000256" key="8">
    <source>
        <dbReference type="ARBA" id="ARBA00048679"/>
    </source>
</evidence>
<name>A0A388KU91_CHABU</name>
<keyword evidence="4" id="KW-0547">Nucleotide-binding</keyword>
<feature type="compositionally biased region" description="Polar residues" evidence="9">
    <location>
        <begin position="366"/>
        <end position="375"/>
    </location>
</feature>
<feature type="domain" description="Protein kinase" evidence="11">
    <location>
        <begin position="723"/>
        <end position="1049"/>
    </location>
</feature>
<dbReference type="Proteomes" id="UP000265515">
    <property type="component" value="Unassembled WGS sequence"/>
</dbReference>
<dbReference type="SUPFAM" id="SSF75011">
    <property type="entry name" value="3-carboxy-cis,cis-mucoante lactonizing enzyme"/>
    <property type="match status" value="1"/>
</dbReference>
<dbReference type="InterPro" id="IPR008271">
    <property type="entry name" value="Ser/Thr_kinase_AS"/>
</dbReference>
<accession>A0A388KU91</accession>
<feature type="compositionally biased region" description="Acidic residues" evidence="9">
    <location>
        <begin position="1003"/>
        <end position="1033"/>
    </location>
</feature>
<dbReference type="PANTHER" id="PTHR48006:SF102">
    <property type="entry name" value="LEUCINE-RICH REPEAT-CONTAINING PROTEIN DDB_G0281931-RELATED"/>
    <property type="match status" value="1"/>
</dbReference>
<evidence type="ECO:0000256" key="2">
    <source>
        <dbReference type="ARBA" id="ARBA00022527"/>
    </source>
</evidence>
<protein>
    <recommendedName>
        <fullName evidence="1">non-specific serine/threonine protein kinase</fullName>
        <ecNumber evidence="1">2.7.11.1</ecNumber>
    </recommendedName>
</protein>
<feature type="region of interest" description="Disordered" evidence="9">
    <location>
        <begin position="1132"/>
        <end position="1155"/>
    </location>
</feature>
<dbReference type="SUPFAM" id="SSF56112">
    <property type="entry name" value="Protein kinase-like (PK-like)"/>
    <property type="match status" value="1"/>
</dbReference>
<keyword evidence="10" id="KW-1133">Transmembrane helix</keyword>
<evidence type="ECO:0000256" key="10">
    <source>
        <dbReference type="SAM" id="Phobius"/>
    </source>
</evidence>
<dbReference type="Gramene" id="GBG73513">
    <property type="protein sequence ID" value="GBG73513"/>
    <property type="gene ID" value="CBR_g16856"/>
</dbReference>
<keyword evidence="10" id="KW-0472">Membrane</keyword>
<dbReference type="AlphaFoldDB" id="A0A388KU91"/>
<dbReference type="EC" id="2.7.11.1" evidence="1"/>
<keyword evidence="13" id="KW-1185">Reference proteome</keyword>
<dbReference type="PROSITE" id="PS00108">
    <property type="entry name" value="PROTEIN_KINASE_ST"/>
    <property type="match status" value="1"/>
</dbReference>
<feature type="compositionally biased region" description="Polar residues" evidence="9">
    <location>
        <begin position="1145"/>
        <end position="1155"/>
    </location>
</feature>
<sequence>MDSSILAPSSASSSSSSSSSSFLSSSSSSAKQPILQIHGGGIIVIFLLLVLVLGLGGSLHSSSRCLEVLYWSSCSHVTTSGRSNHYAIVAQSQPRPSNDLKRRSYHAWLGTKKEEEEEEKEVEVEVEEEEERFEDRLFNRYAKSNAKEERRMDVPNARKLGLDSAPIPVPNPTVIEPTLLTLEGNLLESSPCPRCYIRALSLSSDDSTVYFAEEEGVNISSVIRQAVLDVFSPSSSSSPSPSSSSSSSFSSSSSASYIVSNVTQRTADNTHWTAFASLDRNGSETLLATAITNLIYEVDVRDYGNRRDFIAIGGGPTYGFVRHPTQPVLFVAVDNRRILKVPMAEGAVLESFANLLAGGDKKGKQDGSTGSQARFSSPRLHGRCVSSDGSYLYVADQDNSRIVRVDTLTGATYTLFHTDSPPPPPPPPPPSSSSSSSSFDASGLWAIRYKPSTTAITKDNCNLFFTGTGVPDGIPTVIHWMTFREPHGQVLSVNAVVLQNTSTVNVNLTAFPRKDYPFGSGINQGARLMLSSDDSRLYMGTGNGEIFAFRVNRSALYNCTGGGSLAHATRYGVSLAAVVSGSVAVAIAVVVCLVLLIWVAKRKKMLCWRRGDDTWGRDPSAARQIDKAIPTSTQDTSLLSTSAAATSSITSVLSRFCSSSSAASDVGGDGGGRAKVRGRDRDHRQRLQLRGEVSAMTRDLGGLDTPRPIPFSVLEKATDGFHRRFRVVGARGGFGDVYRASLPAIAGSSEKVLVAIKVMRGDLNQVKRKQFLAEVKTLSCARHAHLCKLSGYCVERGSVILVYPFISGGSLFDRLHRRRRGGAKQLHAGVTSSAIAAGTAAPNRCPPVLPLPPSPAPPPPPRPDHLVLNWRSRVHVAQQIGIALRYLHEELDPPLLHRDVKSSNVLVEGTGEHVRAYLADFGLARLGNPSLRGERGRETVKTNYRAGTIGYMAPEYAIGLKLTAKNDVYAFGVILLEIVTGKKALFWSSKPSRYDGGNADVHEAEEEEEEEEEGEEDVDEGEEEVENEEEEGEEGRYVGSAVDDDEPVVLAEWCGERVQSAPFLDTDTWNEVVDRQLRRCFAENGCSDWERVSLCGIFKLGCDCTLQDATLRPTMGSVVERIKAIMGDGRVEEEGVAAGSRPHRQTPSSGSDVAS</sequence>
<comment type="catalytic activity">
    <reaction evidence="8">
        <text>L-seryl-[protein] + ATP = O-phospho-L-seryl-[protein] + ADP + H(+)</text>
        <dbReference type="Rhea" id="RHEA:17989"/>
        <dbReference type="Rhea" id="RHEA-COMP:9863"/>
        <dbReference type="Rhea" id="RHEA-COMP:11604"/>
        <dbReference type="ChEBI" id="CHEBI:15378"/>
        <dbReference type="ChEBI" id="CHEBI:29999"/>
        <dbReference type="ChEBI" id="CHEBI:30616"/>
        <dbReference type="ChEBI" id="CHEBI:83421"/>
        <dbReference type="ChEBI" id="CHEBI:456216"/>
        <dbReference type="EC" id="2.7.11.1"/>
    </reaction>
</comment>
<feature type="compositionally biased region" description="Pro residues" evidence="9">
    <location>
        <begin position="420"/>
        <end position="431"/>
    </location>
</feature>
<keyword evidence="10" id="KW-0812">Transmembrane</keyword>
<dbReference type="OrthoDB" id="6071166at2759"/>
<feature type="transmembrane region" description="Helical" evidence="10">
    <location>
        <begin position="40"/>
        <end position="59"/>
    </location>
</feature>
<dbReference type="GO" id="GO:0004674">
    <property type="term" value="F:protein serine/threonine kinase activity"/>
    <property type="evidence" value="ECO:0007669"/>
    <property type="project" value="UniProtKB-KW"/>
</dbReference>
<evidence type="ECO:0000256" key="9">
    <source>
        <dbReference type="SAM" id="MobiDB-lite"/>
    </source>
</evidence>
<evidence type="ECO:0000256" key="6">
    <source>
        <dbReference type="ARBA" id="ARBA00022840"/>
    </source>
</evidence>
<dbReference type="InterPro" id="IPR051824">
    <property type="entry name" value="LRR_Rcpt-Like_S/T_Kinase"/>
</dbReference>
<evidence type="ECO:0000313" key="12">
    <source>
        <dbReference type="EMBL" id="GBG73513.1"/>
    </source>
</evidence>
<evidence type="ECO:0000256" key="7">
    <source>
        <dbReference type="ARBA" id="ARBA00047899"/>
    </source>
</evidence>
<dbReference type="Gene3D" id="2.120.10.30">
    <property type="entry name" value="TolB, C-terminal domain"/>
    <property type="match status" value="1"/>
</dbReference>
<dbReference type="PANTHER" id="PTHR48006">
    <property type="entry name" value="LEUCINE-RICH REPEAT-CONTAINING PROTEIN DDB_G0281931-RELATED"/>
    <property type="match status" value="1"/>
</dbReference>